<dbReference type="Proteomes" id="UP000193560">
    <property type="component" value="Unassembled WGS sequence"/>
</dbReference>
<keyword evidence="2" id="KW-1185">Reference proteome</keyword>
<evidence type="ECO:0000313" key="1">
    <source>
        <dbReference type="EMBL" id="ORZ08221.1"/>
    </source>
</evidence>
<accession>A0A1X2I2X0</accession>
<dbReference type="AlphaFoldDB" id="A0A1X2I2X0"/>
<proteinExistence type="predicted"/>
<gene>
    <name evidence="1" type="ORF">BCR42DRAFT_425479</name>
</gene>
<evidence type="ECO:0000313" key="2">
    <source>
        <dbReference type="Proteomes" id="UP000193560"/>
    </source>
</evidence>
<reference evidence="1 2" key="1">
    <citation type="submission" date="2016-07" db="EMBL/GenBank/DDBJ databases">
        <title>Pervasive Adenine N6-methylation of Active Genes in Fungi.</title>
        <authorList>
            <consortium name="DOE Joint Genome Institute"/>
            <person name="Mondo S.J."/>
            <person name="Dannebaum R.O."/>
            <person name="Kuo R.C."/>
            <person name="Labutti K."/>
            <person name="Haridas S."/>
            <person name="Kuo A."/>
            <person name="Salamov A."/>
            <person name="Ahrendt S.R."/>
            <person name="Lipzen A."/>
            <person name="Sullivan W."/>
            <person name="Andreopoulos W.B."/>
            <person name="Clum A."/>
            <person name="Lindquist E."/>
            <person name="Daum C."/>
            <person name="Ramamoorthy G.K."/>
            <person name="Gryganskyi A."/>
            <person name="Culley D."/>
            <person name="Magnuson J.K."/>
            <person name="James T.Y."/>
            <person name="O'Malley M.A."/>
            <person name="Stajich J.E."/>
            <person name="Spatafora J.W."/>
            <person name="Visel A."/>
            <person name="Grigoriev I.V."/>
        </authorList>
    </citation>
    <scope>NUCLEOTIDE SEQUENCE [LARGE SCALE GENOMIC DNA]</scope>
    <source>
        <strain evidence="1 2">NRRL 1336</strain>
    </source>
</reference>
<sequence length="113" mass="12727">MGRILISLTLVSNGYIIQTFFSHEPSNCRSNVHKLFFFMSPSLIKRGMETASNRSWVGSIPRSCHKLLKNDLPCGLTCRSQYIRGRSQSSFNVPVRTRRTSPSSPLVLLLLPS</sequence>
<protein>
    <submittedName>
        <fullName evidence="1">Uncharacterized protein</fullName>
    </submittedName>
</protein>
<dbReference type="EMBL" id="MCGE01000032">
    <property type="protein sequence ID" value="ORZ08221.1"/>
    <property type="molecule type" value="Genomic_DNA"/>
</dbReference>
<comment type="caution">
    <text evidence="1">The sequence shown here is derived from an EMBL/GenBank/DDBJ whole genome shotgun (WGS) entry which is preliminary data.</text>
</comment>
<name>A0A1X2I2X0_9FUNG</name>
<organism evidence="1 2">
    <name type="scientific">Absidia repens</name>
    <dbReference type="NCBI Taxonomy" id="90262"/>
    <lineage>
        <taxon>Eukaryota</taxon>
        <taxon>Fungi</taxon>
        <taxon>Fungi incertae sedis</taxon>
        <taxon>Mucoromycota</taxon>
        <taxon>Mucoromycotina</taxon>
        <taxon>Mucoromycetes</taxon>
        <taxon>Mucorales</taxon>
        <taxon>Cunninghamellaceae</taxon>
        <taxon>Absidia</taxon>
    </lineage>
</organism>